<protein>
    <submittedName>
        <fullName evidence="1">Uncharacterized protein</fullName>
    </submittedName>
</protein>
<dbReference type="AlphaFoldDB" id="A0A6C0JPR8"/>
<sequence length="87" mass="10105">MEIHFITIQVSAPTYWGFQYKVPLDYAISVTPESLAKETQTHMKNFFETHNLQELKDGVDLLNLHFHRAITPSDTVVYLCDHTEKNP</sequence>
<name>A0A6C0JPR8_9ZZZZ</name>
<accession>A0A6C0JPR8</accession>
<evidence type="ECO:0000313" key="1">
    <source>
        <dbReference type="EMBL" id="QHU06881.1"/>
    </source>
</evidence>
<organism evidence="1">
    <name type="scientific">viral metagenome</name>
    <dbReference type="NCBI Taxonomy" id="1070528"/>
    <lineage>
        <taxon>unclassified sequences</taxon>
        <taxon>metagenomes</taxon>
        <taxon>organismal metagenomes</taxon>
    </lineage>
</organism>
<reference evidence="1" key="1">
    <citation type="journal article" date="2020" name="Nature">
        <title>Giant virus diversity and host interactions through global metagenomics.</title>
        <authorList>
            <person name="Schulz F."/>
            <person name="Roux S."/>
            <person name="Paez-Espino D."/>
            <person name="Jungbluth S."/>
            <person name="Walsh D.A."/>
            <person name="Denef V.J."/>
            <person name="McMahon K.D."/>
            <person name="Konstantinidis K.T."/>
            <person name="Eloe-Fadrosh E.A."/>
            <person name="Kyrpides N.C."/>
            <person name="Woyke T."/>
        </authorList>
    </citation>
    <scope>NUCLEOTIDE SEQUENCE</scope>
    <source>
        <strain evidence="1">GVMAG-S-1038524-41</strain>
    </source>
</reference>
<dbReference type="EMBL" id="MN740668">
    <property type="protein sequence ID" value="QHU06881.1"/>
    <property type="molecule type" value="Genomic_DNA"/>
</dbReference>
<proteinExistence type="predicted"/>